<feature type="signal peptide" evidence="1">
    <location>
        <begin position="1"/>
        <end position="24"/>
    </location>
</feature>
<sequence length="1086" mass="122065">MMEGFKLQVLVYGVLLAVTTSSDAESSTCLTLYKEGGAPAVFQSPKCPRWKLSNYASRSSSTARCQSAMRQGRRNSQEDRTLCALDLRFPFPGTVGIKEVTVEVVAVFDGHRGAEASDMASKLLLEYFVLHTYFLLEATYSSVFKKSAGRLLNGREHDTVFQVINWDEVLGRYELDRGRFKHPLSATFDNSFHLEILKEALLRALHDIDATFSKEAYRLDIESGSTATVILIADGQILVANIGDSKAFLCSEKFQSPSEAKATYLRLYRQERRNGAISHVRNDDNFKLASSSRLVHFSVKELTRDHHPDRDDERLRVENAGGFVLEWGGVPRVNGQLAISRAIGDVSFKSYGVISTPELTDWQPLTANDSYLVAASDGVFEKLSLQDVCDLLWEVHDHGPRRLHLSSSCLYSLADCIVDAAFEKGSMDNVAAVVVPLVSTGFSENLLEERSIGERDISSPVLGLPKSTYDFSANDVVSDVVQVEHTHPVMTKFERLLVEGKQGIVGCFYLSENLSEHTDYTFQAEKVVNDLPKALPETLNHFGGPLNLYHDNNVCMDLGMTVDGDKDQCINPEGFASFIGMLQSIPFHGAGSDNKSFEHGMPDLRYVLKKKFGRGSYGEVWLAFHWDCYQGSNSSDWKGKTKNISFNSFHFDSYISNSSCNSGPLNDDNLFILKRIMVERGAAVYLSGLREKHFGEVFLNASKCLGGLLSAGASRSVLKKSPLGFHDLLGSDDSMVHETGSGWSFANSIPNKSRLLSVFYEEGLNHIARYVESFESRANEIWLVFHYEGVSLSKILYTVEEVDVHADEEKAENVKHVQMLHPSKWWHWLKTTEAGKEEMRSLIWQLLMALKSCHDRNITHRDIKPENMVICLRDQDTGRCLKEIPNGGKNFTTKMRIIDFGSSIDEFTMKHLYGSTGPSRAEQTIEYTPPEALLHASWYRGPISRTLKYDMWSVGVVILELVLGSPNAFQISAYTRALLDQQLEGWSEGLKELAYKLRSFMELCILIPGGSSRHHTMDQVRVSPASWKCSEEFFSTQIKSRDPLKLGFPNVWLLRLVRHLLIWDPEERLSVDEALQHPYFQPPPKG</sequence>
<evidence type="ECO:0000259" key="3">
    <source>
        <dbReference type="PROSITE" id="PS51746"/>
    </source>
</evidence>
<proteinExistence type="predicted"/>
<evidence type="ECO:0000313" key="4">
    <source>
        <dbReference type="EMBL" id="KAF3436248.1"/>
    </source>
</evidence>
<evidence type="ECO:0000313" key="5">
    <source>
        <dbReference type="Proteomes" id="UP000796880"/>
    </source>
</evidence>
<protein>
    <recommendedName>
        <fullName evidence="6">Protein-serine/threonine phosphatase</fullName>
    </recommendedName>
</protein>
<dbReference type="InterPro" id="IPR036457">
    <property type="entry name" value="PPM-type-like_dom_sf"/>
</dbReference>
<evidence type="ECO:0008006" key="6">
    <source>
        <dbReference type="Google" id="ProtNLM"/>
    </source>
</evidence>
<dbReference type="InterPro" id="IPR015655">
    <property type="entry name" value="PP2C"/>
</dbReference>
<dbReference type="InterPro" id="IPR011009">
    <property type="entry name" value="Kinase-like_dom_sf"/>
</dbReference>
<dbReference type="EMBL" id="VOIH02000010">
    <property type="protein sequence ID" value="KAF3436248.1"/>
    <property type="molecule type" value="Genomic_DNA"/>
</dbReference>
<evidence type="ECO:0000259" key="2">
    <source>
        <dbReference type="PROSITE" id="PS50011"/>
    </source>
</evidence>
<organism evidence="4 5">
    <name type="scientific">Rhamnella rubrinervis</name>
    <dbReference type="NCBI Taxonomy" id="2594499"/>
    <lineage>
        <taxon>Eukaryota</taxon>
        <taxon>Viridiplantae</taxon>
        <taxon>Streptophyta</taxon>
        <taxon>Embryophyta</taxon>
        <taxon>Tracheophyta</taxon>
        <taxon>Spermatophyta</taxon>
        <taxon>Magnoliopsida</taxon>
        <taxon>eudicotyledons</taxon>
        <taxon>Gunneridae</taxon>
        <taxon>Pentapetalae</taxon>
        <taxon>rosids</taxon>
        <taxon>fabids</taxon>
        <taxon>Rosales</taxon>
        <taxon>Rhamnaceae</taxon>
        <taxon>rhamnoid group</taxon>
        <taxon>Rhamneae</taxon>
        <taxon>Rhamnella</taxon>
    </lineage>
</organism>
<dbReference type="CDD" id="cd00143">
    <property type="entry name" value="PP2Cc"/>
    <property type="match status" value="1"/>
</dbReference>
<dbReference type="GO" id="GO:0004672">
    <property type="term" value="F:protein kinase activity"/>
    <property type="evidence" value="ECO:0007669"/>
    <property type="project" value="InterPro"/>
</dbReference>
<dbReference type="GO" id="GO:0004722">
    <property type="term" value="F:protein serine/threonine phosphatase activity"/>
    <property type="evidence" value="ECO:0007669"/>
    <property type="project" value="InterPro"/>
</dbReference>
<dbReference type="InterPro" id="IPR000719">
    <property type="entry name" value="Prot_kinase_dom"/>
</dbReference>
<evidence type="ECO:0000256" key="1">
    <source>
        <dbReference type="SAM" id="SignalP"/>
    </source>
</evidence>
<dbReference type="PROSITE" id="PS00108">
    <property type="entry name" value="PROTEIN_KINASE_ST"/>
    <property type="match status" value="1"/>
</dbReference>
<dbReference type="Gene3D" id="1.10.510.10">
    <property type="entry name" value="Transferase(Phosphotransferase) domain 1"/>
    <property type="match status" value="1"/>
</dbReference>
<dbReference type="SMART" id="SM00332">
    <property type="entry name" value="PP2Cc"/>
    <property type="match status" value="1"/>
</dbReference>
<dbReference type="SMART" id="SM00220">
    <property type="entry name" value="S_TKc"/>
    <property type="match status" value="1"/>
</dbReference>
<feature type="domain" description="Protein kinase" evidence="2">
    <location>
        <begin position="606"/>
        <end position="1080"/>
    </location>
</feature>
<dbReference type="Gene3D" id="3.60.40.10">
    <property type="entry name" value="PPM-type phosphatase domain"/>
    <property type="match status" value="1"/>
</dbReference>
<feature type="domain" description="PPM-type phosphatase" evidence="3">
    <location>
        <begin position="64"/>
        <end position="437"/>
    </location>
</feature>
<keyword evidence="5" id="KW-1185">Reference proteome</keyword>
<dbReference type="Pfam" id="PF00481">
    <property type="entry name" value="PP2C"/>
    <property type="match status" value="2"/>
</dbReference>
<dbReference type="PROSITE" id="PS50011">
    <property type="entry name" value="PROTEIN_KINASE_DOM"/>
    <property type="match status" value="1"/>
</dbReference>
<dbReference type="SUPFAM" id="SSF56112">
    <property type="entry name" value="Protein kinase-like (PK-like)"/>
    <property type="match status" value="1"/>
</dbReference>
<dbReference type="PROSITE" id="PS51746">
    <property type="entry name" value="PPM_2"/>
    <property type="match status" value="1"/>
</dbReference>
<comment type="caution">
    <text evidence="4">The sequence shown here is derived from an EMBL/GenBank/DDBJ whole genome shotgun (WGS) entry which is preliminary data.</text>
</comment>
<name>A0A8K0DXS3_9ROSA</name>
<gene>
    <name evidence="4" type="ORF">FNV43_RR23340</name>
</gene>
<keyword evidence="1" id="KW-0732">Signal</keyword>
<feature type="chain" id="PRO_5035432726" description="Protein-serine/threonine phosphatase" evidence="1">
    <location>
        <begin position="25"/>
        <end position="1086"/>
    </location>
</feature>
<dbReference type="AlphaFoldDB" id="A0A8K0DXS3"/>
<dbReference type="FunFam" id="1.10.510.10:FF:001568">
    <property type="entry name" value="uncharacterized protein LOC106771884 isoform X8"/>
    <property type="match status" value="1"/>
</dbReference>
<dbReference type="SUPFAM" id="SSF81606">
    <property type="entry name" value="PP2C-like"/>
    <property type="match status" value="1"/>
</dbReference>
<dbReference type="Pfam" id="PF00069">
    <property type="entry name" value="Pkinase"/>
    <property type="match status" value="1"/>
</dbReference>
<dbReference type="Proteomes" id="UP000796880">
    <property type="component" value="Unassembled WGS sequence"/>
</dbReference>
<dbReference type="InterPro" id="IPR001932">
    <property type="entry name" value="PPM-type_phosphatase-like_dom"/>
</dbReference>
<dbReference type="GO" id="GO:0005524">
    <property type="term" value="F:ATP binding"/>
    <property type="evidence" value="ECO:0007669"/>
    <property type="project" value="InterPro"/>
</dbReference>
<reference evidence="4" key="1">
    <citation type="submission" date="2020-03" db="EMBL/GenBank/DDBJ databases">
        <title>A high-quality chromosome-level genome assembly of a woody plant with both climbing and erect habits, Rhamnella rubrinervis.</title>
        <authorList>
            <person name="Lu Z."/>
            <person name="Yang Y."/>
            <person name="Zhu X."/>
            <person name="Sun Y."/>
        </authorList>
    </citation>
    <scope>NUCLEOTIDE SEQUENCE</scope>
    <source>
        <strain evidence="4">BYM</strain>
        <tissue evidence="4">Leaf</tissue>
    </source>
</reference>
<dbReference type="InterPro" id="IPR008271">
    <property type="entry name" value="Ser/Thr_kinase_AS"/>
</dbReference>
<dbReference type="PANTHER" id="PTHR47992">
    <property type="entry name" value="PROTEIN PHOSPHATASE"/>
    <property type="match status" value="1"/>
</dbReference>
<accession>A0A8K0DXS3</accession>
<dbReference type="OrthoDB" id="10264738at2759"/>